<dbReference type="STRING" id="28038.BCY75_05530"/>
<dbReference type="RefSeq" id="WP_004265189.1">
    <property type="nucleotide sequence ID" value="NZ_BJOQ01000001.1"/>
</dbReference>
<evidence type="ECO:0000313" key="3">
    <source>
        <dbReference type="Proteomes" id="UP000257607"/>
    </source>
</evidence>
<dbReference type="InterPro" id="IPR009651">
    <property type="entry name" value="Met_g_lyase_put"/>
</dbReference>
<dbReference type="SUPFAM" id="SSF53383">
    <property type="entry name" value="PLP-dependent transferases"/>
    <property type="match status" value="1"/>
</dbReference>
<protein>
    <submittedName>
        <fullName evidence="1">Aluminum resistance protein</fullName>
    </submittedName>
    <submittedName>
        <fullName evidence="2">Methionine gamma-lyase family protein</fullName>
    </submittedName>
</protein>
<dbReference type="PANTHER" id="PTHR46658:SF1">
    <property type="entry name" value="CYS OR MET METABOLISM PYRIDOXAL-PHOSPHATE-DEPENDENT ENZYME"/>
    <property type="match status" value="1"/>
</dbReference>
<reference evidence="2" key="2">
    <citation type="submission" date="2023-02" db="EMBL/GenBank/DDBJ databases">
        <title>Complete genome sequence of Lactobacillus curvatus CACC879 isolated from Pig feces.</title>
        <authorList>
            <person name="Park S."/>
            <person name="Park M.A."/>
            <person name="Kim D.-H."/>
            <person name="Kim Y."/>
        </authorList>
    </citation>
    <scope>NUCLEOTIDE SEQUENCE</scope>
    <source>
        <strain evidence="2">CACC879</strain>
    </source>
</reference>
<gene>
    <name evidence="1" type="ORF">DT351_03915</name>
    <name evidence="2" type="ORF">PSR33_06275</name>
</gene>
<dbReference type="GeneID" id="49610755"/>
<dbReference type="PANTHER" id="PTHR46658">
    <property type="entry name" value="CYS OR MET METABOLISM PYRIDOXAL-PHOSPHATE-DEPENDENT ENZYME"/>
    <property type="match status" value="1"/>
</dbReference>
<dbReference type="Gene3D" id="3.90.1150.60">
    <property type="entry name" value="Methioning gamme-lyase, C-terminal domain"/>
    <property type="match status" value="1"/>
</dbReference>
<dbReference type="Pfam" id="PF06838">
    <property type="entry name" value="Met_gamma_lyase"/>
    <property type="match status" value="1"/>
</dbReference>
<dbReference type="Proteomes" id="UP000257607">
    <property type="component" value="Chromosome"/>
</dbReference>
<dbReference type="AlphaFoldDB" id="A0A0B2XJK7"/>
<proteinExistence type="predicted"/>
<accession>A0A0B2XJK7</accession>
<evidence type="ECO:0000313" key="4">
    <source>
        <dbReference type="Proteomes" id="UP001215533"/>
    </source>
</evidence>
<dbReference type="EMBL" id="CP117683">
    <property type="protein sequence ID" value="WDC91793.1"/>
    <property type="molecule type" value="Genomic_DNA"/>
</dbReference>
<sequence>MDWQANLAPELQAKIAAVDTQIAPRLQALDEQIINNQAKVLEAFQAENISESHLNGTTGYGNDDQGRDKLEAVYSHVFKTEDALVRPQLVSGTHAIGTALLGMLRPGDDLLYLTGEPYDTLQEVIGMAGNGIGSLKEFQIGFDFVPLLADGAVDFETARTKITAKTKVVAIQRSRGYADRDSFTVDKIKEMIAFVKNINPELIVFVDNAYGEFSETTEPTEFGADVMAGSLIKNAGGGIAQTGGYIVGTEKLIEMIGYRLTVPGVGASEGATQGNLQLMFEGFFLAPSVTGNAIKGAVFEAALLEQMGLSVSPKWDAPRTDLIQTVNFGNPDDMVKFAGCVQAQSPIDSFVTPIPSDFAGYEDQIVMAAGTFIQGASIEFSADGPLRAPYTLYLQGGLTYAHVKLAISRAVQTTFFEK</sequence>
<dbReference type="Proteomes" id="UP001215533">
    <property type="component" value="Chromosome"/>
</dbReference>
<dbReference type="OrthoDB" id="9764766at2"/>
<dbReference type="Gene3D" id="3.40.640.10">
    <property type="entry name" value="Type I PLP-dependent aspartate aminotransferase-like (Major domain)"/>
    <property type="match status" value="1"/>
</dbReference>
<dbReference type="InterPro" id="IPR015424">
    <property type="entry name" value="PyrdxlP-dep_Trfase"/>
</dbReference>
<evidence type="ECO:0000313" key="1">
    <source>
        <dbReference type="EMBL" id="AXN35552.1"/>
    </source>
</evidence>
<dbReference type="InterPro" id="IPR015421">
    <property type="entry name" value="PyrdxlP-dep_Trfase_major"/>
</dbReference>
<organism evidence="2 4">
    <name type="scientific">Latilactobacillus curvatus</name>
    <name type="common">Lactobacillus curvatus</name>
    <dbReference type="NCBI Taxonomy" id="28038"/>
    <lineage>
        <taxon>Bacteria</taxon>
        <taxon>Bacillati</taxon>
        <taxon>Bacillota</taxon>
        <taxon>Bacilli</taxon>
        <taxon>Lactobacillales</taxon>
        <taxon>Lactobacillaceae</taxon>
        <taxon>Latilactobacillus</taxon>
    </lineage>
</organism>
<evidence type="ECO:0000313" key="2">
    <source>
        <dbReference type="EMBL" id="WDC91793.1"/>
    </source>
</evidence>
<reference evidence="1 3" key="1">
    <citation type="submission" date="2018-07" db="EMBL/GenBank/DDBJ databases">
        <title>Lactobacillus curvatus genome sequence.</title>
        <authorList>
            <person name="Prechtl R."/>
        </authorList>
    </citation>
    <scope>NUCLEOTIDE SEQUENCE [LARGE SCALE GENOMIC DNA]</scope>
    <source>
        <strain evidence="1 3">TMW 1.1928</strain>
    </source>
</reference>
<name>A0A0B2XJK7_LATCU</name>
<dbReference type="EMBL" id="CP031003">
    <property type="protein sequence ID" value="AXN35552.1"/>
    <property type="molecule type" value="Genomic_DNA"/>
</dbReference>